<gene>
    <name evidence="2" type="ORF">CCHR01_12468</name>
</gene>
<proteinExistence type="predicted"/>
<feature type="compositionally biased region" description="Basic and acidic residues" evidence="1">
    <location>
        <begin position="38"/>
        <end position="51"/>
    </location>
</feature>
<name>A0AAD9EDT1_9PEZI</name>
<sequence>MTPSCPCAIFKRQIVAGQAHLKQAKIRERVMSAPCDMAKNKWKENSHEASGRGRGIRMSPAAGPGHQGEGRQCLNHPPAVTAIGPE</sequence>
<dbReference type="AlphaFoldDB" id="A0AAD9EDT1"/>
<accession>A0AAD9EDT1</accession>
<organism evidence="2 3">
    <name type="scientific">Colletotrichum chrysophilum</name>
    <dbReference type="NCBI Taxonomy" id="1836956"/>
    <lineage>
        <taxon>Eukaryota</taxon>
        <taxon>Fungi</taxon>
        <taxon>Dikarya</taxon>
        <taxon>Ascomycota</taxon>
        <taxon>Pezizomycotina</taxon>
        <taxon>Sordariomycetes</taxon>
        <taxon>Hypocreomycetidae</taxon>
        <taxon>Glomerellales</taxon>
        <taxon>Glomerellaceae</taxon>
        <taxon>Colletotrichum</taxon>
        <taxon>Colletotrichum gloeosporioides species complex</taxon>
    </lineage>
</organism>
<protein>
    <submittedName>
        <fullName evidence="2">Uncharacterized protein</fullName>
    </submittedName>
</protein>
<dbReference type="EMBL" id="JAQOWY010000293">
    <property type="protein sequence ID" value="KAK1844905.1"/>
    <property type="molecule type" value="Genomic_DNA"/>
</dbReference>
<dbReference type="Proteomes" id="UP001243330">
    <property type="component" value="Unassembled WGS sequence"/>
</dbReference>
<comment type="caution">
    <text evidence="2">The sequence shown here is derived from an EMBL/GenBank/DDBJ whole genome shotgun (WGS) entry which is preliminary data.</text>
</comment>
<keyword evidence="3" id="KW-1185">Reference proteome</keyword>
<feature type="region of interest" description="Disordered" evidence="1">
    <location>
        <begin position="37"/>
        <end position="86"/>
    </location>
</feature>
<evidence type="ECO:0000256" key="1">
    <source>
        <dbReference type="SAM" id="MobiDB-lite"/>
    </source>
</evidence>
<reference evidence="2" key="1">
    <citation type="submission" date="2023-01" db="EMBL/GenBank/DDBJ databases">
        <title>Colletotrichum chrysophilum M932 genome sequence.</title>
        <authorList>
            <person name="Baroncelli R."/>
        </authorList>
    </citation>
    <scope>NUCLEOTIDE SEQUENCE</scope>
    <source>
        <strain evidence="2">M932</strain>
    </source>
</reference>
<evidence type="ECO:0000313" key="3">
    <source>
        <dbReference type="Proteomes" id="UP001243330"/>
    </source>
</evidence>
<evidence type="ECO:0000313" key="2">
    <source>
        <dbReference type="EMBL" id="KAK1844905.1"/>
    </source>
</evidence>